<dbReference type="RefSeq" id="WP_271888601.1">
    <property type="nucleotide sequence ID" value="NZ_JAQBIE010000009.1"/>
</dbReference>
<comment type="caution">
    <text evidence="1">The sequence shown here is derived from an EMBL/GenBank/DDBJ whole genome shotgun (WGS) entry which is preliminary data.</text>
</comment>
<dbReference type="InterPro" id="IPR018575">
    <property type="entry name" value="Restrct_endonuc_II_Eco29kI"/>
</dbReference>
<dbReference type="EC" id="3.1.21.-" evidence="1"/>
<proteinExistence type="predicted"/>
<dbReference type="GO" id="GO:0016787">
    <property type="term" value="F:hydrolase activity"/>
    <property type="evidence" value="ECO:0007669"/>
    <property type="project" value="UniProtKB-KW"/>
</dbReference>
<dbReference type="Proteomes" id="UP001165641">
    <property type="component" value="Unassembled WGS sequence"/>
</dbReference>
<accession>A0ABT4ZFI1</accession>
<keyword evidence="1" id="KW-0540">Nuclease</keyword>
<sequence length="146" mass="16571">MYRKHCPKETPLYTGKADPKIAHAENPTEQGESLSRRINEHRKSIELVSGEGGISLDDFEVRYLVTASGFQVTAENFLINYFKPIWNKETKICFGIGKHGDDANTRKNKKSPCHWHLGHRAVILQASKPASYPSDIRSMRNAPKTY</sequence>
<organism evidence="1 2">
    <name type="scientific">Paracoccus onchidii</name>
    <dbReference type="NCBI Taxonomy" id="3017813"/>
    <lineage>
        <taxon>Bacteria</taxon>
        <taxon>Pseudomonadati</taxon>
        <taxon>Pseudomonadota</taxon>
        <taxon>Alphaproteobacteria</taxon>
        <taxon>Rhodobacterales</taxon>
        <taxon>Paracoccaceae</taxon>
        <taxon>Paracoccus</taxon>
    </lineage>
</organism>
<gene>
    <name evidence="1" type="ORF">PAF17_08145</name>
</gene>
<reference evidence="1" key="1">
    <citation type="submission" date="2022-12" db="EMBL/GenBank/DDBJ databases">
        <title>Paracoccus onchidii sp. nov., isolated from a marine invertebrate from the South China Sea.</title>
        <authorList>
            <person name="Xu S."/>
            <person name="Liu Z."/>
            <person name="Xu Y."/>
        </authorList>
    </citation>
    <scope>NUCLEOTIDE SEQUENCE</scope>
    <source>
        <strain evidence="1">Z330</strain>
    </source>
</reference>
<dbReference type="EMBL" id="JAQBIE010000009">
    <property type="protein sequence ID" value="MDB6177481.1"/>
    <property type="molecule type" value="Genomic_DNA"/>
</dbReference>
<evidence type="ECO:0000313" key="2">
    <source>
        <dbReference type="Proteomes" id="UP001165641"/>
    </source>
</evidence>
<name>A0ABT4ZFI1_9RHOB</name>
<keyword evidence="1" id="KW-0378">Hydrolase</keyword>
<protein>
    <submittedName>
        <fullName evidence="1">Eco29kI family restriction endonuclease</fullName>
        <ecNumber evidence="1">3.1.21.-</ecNumber>
    </submittedName>
</protein>
<dbReference type="GO" id="GO:0004519">
    <property type="term" value="F:endonuclease activity"/>
    <property type="evidence" value="ECO:0007669"/>
    <property type="project" value="UniProtKB-KW"/>
</dbReference>
<keyword evidence="2" id="KW-1185">Reference proteome</keyword>
<dbReference type="Pfam" id="PF09517">
    <property type="entry name" value="RE_Eco29kI"/>
    <property type="match status" value="1"/>
</dbReference>
<evidence type="ECO:0000313" key="1">
    <source>
        <dbReference type="EMBL" id="MDB6177481.1"/>
    </source>
</evidence>
<keyword evidence="1" id="KW-0255">Endonuclease</keyword>